<evidence type="ECO:0000256" key="11">
    <source>
        <dbReference type="ARBA" id="ARBA00023166"/>
    </source>
</evidence>
<evidence type="ECO:0000256" key="10">
    <source>
        <dbReference type="ARBA" id="ARBA00023136"/>
    </source>
</evidence>
<reference evidence="14 15" key="1">
    <citation type="submission" date="2016-04" db="EMBL/GenBank/DDBJ databases">
        <title>A degradative enzymes factory behind the ericoid mycorrhizal symbiosis.</title>
        <authorList>
            <consortium name="DOE Joint Genome Institute"/>
            <person name="Martino E."/>
            <person name="Morin E."/>
            <person name="Grelet G."/>
            <person name="Kuo A."/>
            <person name="Kohler A."/>
            <person name="Daghino S."/>
            <person name="Barry K."/>
            <person name="Choi C."/>
            <person name="Cichocki N."/>
            <person name="Clum A."/>
            <person name="Copeland A."/>
            <person name="Hainaut M."/>
            <person name="Haridas S."/>
            <person name="Labutti K."/>
            <person name="Lindquist E."/>
            <person name="Lipzen A."/>
            <person name="Khouja H.-R."/>
            <person name="Murat C."/>
            <person name="Ohm R."/>
            <person name="Olson A."/>
            <person name="Spatafora J."/>
            <person name="Veneault-Fourrey C."/>
            <person name="Henrissat B."/>
            <person name="Grigoriev I."/>
            <person name="Martin F."/>
            <person name="Perotto S."/>
        </authorList>
    </citation>
    <scope>NUCLEOTIDE SEQUENCE [LARGE SCALE GENOMIC DNA]</scope>
    <source>
        <strain evidence="14 15">F</strain>
    </source>
</reference>
<evidence type="ECO:0000256" key="4">
    <source>
        <dbReference type="ARBA" id="ARBA00022692"/>
    </source>
</evidence>
<dbReference type="PANTHER" id="PTHR15451">
    <property type="entry name" value="ERGOSTEROL BIOSYNTHETIC PROTEIN 28-RELATED"/>
    <property type="match status" value="1"/>
</dbReference>
<dbReference type="GO" id="GO:0030674">
    <property type="term" value="F:protein-macromolecule adaptor activity"/>
    <property type="evidence" value="ECO:0007669"/>
    <property type="project" value="TreeGrafter"/>
</dbReference>
<keyword evidence="6" id="KW-0752">Steroid biosynthesis</keyword>
<keyword evidence="11" id="KW-1207">Sterol metabolism</keyword>
<evidence type="ECO:0000256" key="1">
    <source>
        <dbReference type="ARBA" id="ARBA00004477"/>
    </source>
</evidence>
<feature type="transmembrane region" description="Helical" evidence="13">
    <location>
        <begin position="53"/>
        <end position="74"/>
    </location>
</feature>
<feature type="transmembrane region" description="Helical" evidence="13">
    <location>
        <begin position="108"/>
        <end position="129"/>
    </location>
</feature>
<evidence type="ECO:0000256" key="6">
    <source>
        <dbReference type="ARBA" id="ARBA00022955"/>
    </source>
</evidence>
<keyword evidence="4 13" id="KW-0812">Transmembrane</keyword>
<dbReference type="Proteomes" id="UP000235786">
    <property type="component" value="Unassembled WGS sequence"/>
</dbReference>
<evidence type="ECO:0000256" key="12">
    <source>
        <dbReference type="ARBA" id="ARBA00023221"/>
    </source>
</evidence>
<keyword evidence="7 13" id="KW-1133">Transmembrane helix</keyword>
<dbReference type="AlphaFoldDB" id="A0A2J6RUQ6"/>
<evidence type="ECO:0000313" key="15">
    <source>
        <dbReference type="Proteomes" id="UP000235786"/>
    </source>
</evidence>
<evidence type="ECO:0000256" key="13">
    <source>
        <dbReference type="SAM" id="Phobius"/>
    </source>
</evidence>
<dbReference type="PANTHER" id="PTHR15451:SF19">
    <property type="entry name" value="ERGOSTEROL BIOSYNTHETIC PROTEIN 28 HOMOLOG"/>
    <property type="match status" value="1"/>
</dbReference>
<sequence length="143" mass="15967">MPPYLPQHPGPLPIFLLFNSSLCFYISTLSFFHFASARSVYQGCNAPSQVTHLSIRTFGAWTFLSGFVRLYAAYNITNPQFYALVTWAYIASCIHYGSEALVYRTMKLGMFGTLMSFVVDGGGLIWLLLGWKDVVGEGWGLIS</sequence>
<evidence type="ECO:0000256" key="8">
    <source>
        <dbReference type="ARBA" id="ARBA00023011"/>
    </source>
</evidence>
<dbReference type="STRING" id="1149755.A0A2J6RUQ6"/>
<name>A0A2J6RUQ6_HYAVF</name>
<proteinExistence type="inferred from homology"/>
<evidence type="ECO:0000256" key="2">
    <source>
        <dbReference type="ARBA" id="ARBA00005377"/>
    </source>
</evidence>
<keyword evidence="8" id="KW-0756">Sterol biosynthesis</keyword>
<feature type="transmembrane region" description="Helical" evidence="13">
    <location>
        <begin position="12"/>
        <end position="32"/>
    </location>
</feature>
<protein>
    <submittedName>
        <fullName evidence="14">Erg28-like protein</fullName>
    </submittedName>
</protein>
<dbReference type="EMBL" id="KZ613943">
    <property type="protein sequence ID" value="PMD42193.1"/>
    <property type="molecule type" value="Genomic_DNA"/>
</dbReference>
<keyword evidence="5" id="KW-0256">Endoplasmic reticulum</keyword>
<keyword evidence="3" id="KW-0444">Lipid biosynthesis</keyword>
<keyword evidence="10 13" id="KW-0472">Membrane</keyword>
<dbReference type="GO" id="GO:0005789">
    <property type="term" value="C:endoplasmic reticulum membrane"/>
    <property type="evidence" value="ECO:0007669"/>
    <property type="project" value="UniProtKB-SubCell"/>
</dbReference>
<evidence type="ECO:0000256" key="3">
    <source>
        <dbReference type="ARBA" id="ARBA00022516"/>
    </source>
</evidence>
<gene>
    <name evidence="14" type="ORF">L207DRAFT_456401</name>
</gene>
<keyword evidence="15" id="KW-1185">Reference proteome</keyword>
<keyword evidence="12" id="KW-0753">Steroid metabolism</keyword>
<comment type="subcellular location">
    <subcellularLocation>
        <location evidence="1">Endoplasmic reticulum membrane</location>
        <topology evidence="1">Multi-pass membrane protein</topology>
    </subcellularLocation>
</comment>
<evidence type="ECO:0000313" key="14">
    <source>
        <dbReference type="EMBL" id="PMD42193.1"/>
    </source>
</evidence>
<dbReference type="InterPro" id="IPR005352">
    <property type="entry name" value="Erg28"/>
</dbReference>
<comment type="similarity">
    <text evidence="2">Belongs to the ERG28 family.</text>
</comment>
<evidence type="ECO:0000256" key="7">
    <source>
        <dbReference type="ARBA" id="ARBA00022989"/>
    </source>
</evidence>
<accession>A0A2J6RUQ6</accession>
<dbReference type="GO" id="GO:0016126">
    <property type="term" value="P:sterol biosynthetic process"/>
    <property type="evidence" value="ECO:0007669"/>
    <property type="project" value="UniProtKB-KW"/>
</dbReference>
<evidence type="ECO:0000256" key="5">
    <source>
        <dbReference type="ARBA" id="ARBA00022824"/>
    </source>
</evidence>
<feature type="transmembrane region" description="Helical" evidence="13">
    <location>
        <begin position="80"/>
        <end position="96"/>
    </location>
</feature>
<evidence type="ECO:0000256" key="9">
    <source>
        <dbReference type="ARBA" id="ARBA00023098"/>
    </source>
</evidence>
<keyword evidence="9" id="KW-0443">Lipid metabolism</keyword>
<dbReference type="OrthoDB" id="6485510at2759"/>
<organism evidence="14 15">
    <name type="scientific">Hyaloscypha variabilis (strain UAMH 11265 / GT02V1 / F)</name>
    <name type="common">Meliniomyces variabilis</name>
    <dbReference type="NCBI Taxonomy" id="1149755"/>
    <lineage>
        <taxon>Eukaryota</taxon>
        <taxon>Fungi</taxon>
        <taxon>Dikarya</taxon>
        <taxon>Ascomycota</taxon>
        <taxon>Pezizomycotina</taxon>
        <taxon>Leotiomycetes</taxon>
        <taxon>Helotiales</taxon>
        <taxon>Hyaloscyphaceae</taxon>
        <taxon>Hyaloscypha</taxon>
        <taxon>Hyaloscypha variabilis</taxon>
    </lineage>
</organism>
<dbReference type="Pfam" id="PF03694">
    <property type="entry name" value="Erg28"/>
    <property type="match status" value="1"/>
</dbReference>